<feature type="transmembrane region" description="Helical" evidence="7">
    <location>
        <begin position="66"/>
        <end position="84"/>
    </location>
</feature>
<dbReference type="PANTHER" id="PTHR14969:SF62">
    <property type="entry name" value="DECAPRENYLPHOSPHORYL-5-PHOSPHORIBOSE PHOSPHATASE RV3807C-RELATED"/>
    <property type="match status" value="1"/>
</dbReference>
<dbReference type="EMBL" id="LWDV01000005">
    <property type="protein sequence ID" value="OCL28557.1"/>
    <property type="molecule type" value="Genomic_DNA"/>
</dbReference>
<organism evidence="9 10">
    <name type="scientific">Orenia metallireducens</name>
    <dbReference type="NCBI Taxonomy" id="1413210"/>
    <lineage>
        <taxon>Bacteria</taxon>
        <taxon>Bacillati</taxon>
        <taxon>Bacillota</taxon>
        <taxon>Clostridia</taxon>
        <taxon>Halanaerobiales</taxon>
        <taxon>Halobacteroidaceae</taxon>
        <taxon>Orenia</taxon>
    </lineage>
</organism>
<protein>
    <submittedName>
        <fullName evidence="9">PA-phosphatase</fullName>
    </submittedName>
</protein>
<keyword evidence="10" id="KW-1185">Reference proteome</keyword>
<evidence type="ECO:0000313" key="10">
    <source>
        <dbReference type="Proteomes" id="UP000093514"/>
    </source>
</evidence>
<feature type="transmembrane region" description="Helical" evidence="7">
    <location>
        <begin position="156"/>
        <end position="173"/>
    </location>
</feature>
<sequence>MSSLLQSIINRDVQLFYLINHKIKCELLDWFMPKITHLGGALFTITFTLLLVLSGQDRFREVGWQALIALFTSGIVVQIVKHIVSRTRPYLALEEVNFKKPPFGEHSFPSGHTTAAFSLAIVCGANFPSLYPFSQAVAGLVGISRAYIGVHYPSDIIIGALIGIYFSNWALILL</sequence>
<accession>A0A1C0AD33</accession>
<dbReference type="Gene3D" id="1.20.144.10">
    <property type="entry name" value="Phosphatidic acid phosphatase type 2/haloperoxidase"/>
    <property type="match status" value="1"/>
</dbReference>
<dbReference type="AlphaFoldDB" id="A0A1C0AD33"/>
<name>A0A1C0AD33_9FIRM</name>
<keyword evidence="6 7" id="KW-0472">Membrane</keyword>
<gene>
    <name evidence="9" type="ORF">U472_01345</name>
</gene>
<keyword evidence="5 7" id="KW-1133">Transmembrane helix</keyword>
<dbReference type="InterPro" id="IPR036938">
    <property type="entry name" value="PAP2/HPO_sf"/>
</dbReference>
<evidence type="ECO:0000256" key="5">
    <source>
        <dbReference type="ARBA" id="ARBA00022989"/>
    </source>
</evidence>
<keyword evidence="4" id="KW-0378">Hydrolase</keyword>
<dbReference type="InterPro" id="IPR000326">
    <property type="entry name" value="PAP2/HPO"/>
</dbReference>
<dbReference type="GO" id="GO:0005886">
    <property type="term" value="C:plasma membrane"/>
    <property type="evidence" value="ECO:0007669"/>
    <property type="project" value="UniProtKB-SubCell"/>
</dbReference>
<dbReference type="SUPFAM" id="SSF48317">
    <property type="entry name" value="Acid phosphatase/Vanadium-dependent haloperoxidase"/>
    <property type="match status" value="1"/>
</dbReference>
<dbReference type="OrthoDB" id="9789113at2"/>
<evidence type="ECO:0000259" key="8">
    <source>
        <dbReference type="SMART" id="SM00014"/>
    </source>
</evidence>
<dbReference type="RefSeq" id="WP_068714742.1">
    <property type="nucleotide sequence ID" value="NZ_LWDV01000005.1"/>
</dbReference>
<feature type="domain" description="Phosphatidic acid phosphatase type 2/haloperoxidase" evidence="8">
    <location>
        <begin position="62"/>
        <end position="171"/>
    </location>
</feature>
<comment type="subcellular location">
    <subcellularLocation>
        <location evidence="1">Cell membrane</location>
        <topology evidence="1">Multi-pass membrane protein</topology>
    </subcellularLocation>
</comment>
<keyword evidence="2" id="KW-1003">Cell membrane</keyword>
<evidence type="ECO:0000256" key="2">
    <source>
        <dbReference type="ARBA" id="ARBA00022475"/>
    </source>
</evidence>
<reference evidence="9 10" key="2">
    <citation type="submission" date="2016-08" db="EMBL/GenBank/DDBJ databases">
        <title>Orenia metallireducens sp. nov. strain Z6, a Novel Metal-reducing Firmicute from the Deep Subsurface.</title>
        <authorList>
            <person name="Maxim B.I."/>
            <person name="Kenneth K."/>
            <person name="Flynn T.M."/>
            <person name="Oloughlin E.J."/>
            <person name="Locke R.A."/>
            <person name="Weber J.R."/>
            <person name="Egan S.M."/>
            <person name="Mackie R.I."/>
            <person name="Cann I.K."/>
        </authorList>
    </citation>
    <scope>NUCLEOTIDE SEQUENCE [LARGE SCALE GENOMIC DNA]</scope>
    <source>
        <strain evidence="9 10">Z6</strain>
    </source>
</reference>
<dbReference type="SMART" id="SM00014">
    <property type="entry name" value="acidPPc"/>
    <property type="match status" value="1"/>
</dbReference>
<dbReference type="GO" id="GO:0016787">
    <property type="term" value="F:hydrolase activity"/>
    <property type="evidence" value="ECO:0007669"/>
    <property type="project" value="UniProtKB-KW"/>
</dbReference>
<dbReference type="Pfam" id="PF01569">
    <property type="entry name" value="PAP2"/>
    <property type="match status" value="1"/>
</dbReference>
<dbReference type="Proteomes" id="UP000093514">
    <property type="component" value="Unassembled WGS sequence"/>
</dbReference>
<feature type="transmembrane region" description="Helical" evidence="7">
    <location>
        <begin position="35"/>
        <end position="54"/>
    </location>
</feature>
<evidence type="ECO:0000256" key="1">
    <source>
        <dbReference type="ARBA" id="ARBA00004651"/>
    </source>
</evidence>
<evidence type="ECO:0000313" key="9">
    <source>
        <dbReference type="EMBL" id="OCL28557.1"/>
    </source>
</evidence>
<dbReference type="PANTHER" id="PTHR14969">
    <property type="entry name" value="SPHINGOSINE-1-PHOSPHATE PHOSPHOHYDROLASE"/>
    <property type="match status" value="1"/>
</dbReference>
<evidence type="ECO:0000256" key="6">
    <source>
        <dbReference type="ARBA" id="ARBA00023136"/>
    </source>
</evidence>
<proteinExistence type="predicted"/>
<reference evidence="10" key="1">
    <citation type="submission" date="2016-07" db="EMBL/GenBank/DDBJ databases">
        <authorList>
            <person name="Florea S."/>
            <person name="Webb J.S."/>
            <person name="Jaromczyk J."/>
            <person name="Schardl C.L."/>
        </authorList>
    </citation>
    <scope>NUCLEOTIDE SEQUENCE [LARGE SCALE GENOMIC DNA]</scope>
    <source>
        <strain evidence="10">Z6</strain>
    </source>
</reference>
<evidence type="ECO:0000256" key="7">
    <source>
        <dbReference type="SAM" id="Phobius"/>
    </source>
</evidence>
<comment type="caution">
    <text evidence="9">The sequence shown here is derived from an EMBL/GenBank/DDBJ whole genome shotgun (WGS) entry which is preliminary data.</text>
</comment>
<evidence type="ECO:0000256" key="3">
    <source>
        <dbReference type="ARBA" id="ARBA00022692"/>
    </source>
</evidence>
<keyword evidence="3 7" id="KW-0812">Transmembrane</keyword>
<evidence type="ECO:0000256" key="4">
    <source>
        <dbReference type="ARBA" id="ARBA00022801"/>
    </source>
</evidence>